<dbReference type="GO" id="GO:0015450">
    <property type="term" value="F:protein-transporting ATPase activity"/>
    <property type="evidence" value="ECO:0007669"/>
    <property type="project" value="InterPro"/>
</dbReference>
<dbReference type="Gene3D" id="1.20.1640.10">
    <property type="entry name" value="Multidrug efflux transporter AcrB transmembrane domain"/>
    <property type="match status" value="1"/>
</dbReference>
<evidence type="ECO:0000256" key="3">
    <source>
        <dbReference type="ARBA" id="ARBA00022475"/>
    </source>
</evidence>
<feature type="transmembrane region" description="Helical" evidence="9">
    <location>
        <begin position="245"/>
        <end position="263"/>
    </location>
</feature>
<evidence type="ECO:0000256" key="5">
    <source>
        <dbReference type="ARBA" id="ARBA00022927"/>
    </source>
</evidence>
<dbReference type="Pfam" id="PF02355">
    <property type="entry name" value="SecD_SecF_C"/>
    <property type="match status" value="1"/>
</dbReference>
<protein>
    <recommendedName>
        <fullName evidence="9">Protein-export membrane protein SecF</fullName>
    </recommendedName>
</protein>
<feature type="transmembrane region" description="Helical" evidence="9">
    <location>
        <begin position="269"/>
        <end position="295"/>
    </location>
</feature>
<evidence type="ECO:0000256" key="9">
    <source>
        <dbReference type="HAMAP-Rule" id="MF_01464"/>
    </source>
</evidence>
<gene>
    <name evidence="9" type="primary">secF</name>
    <name evidence="11" type="ORF">A3D53_02315</name>
</gene>
<dbReference type="GO" id="GO:0043952">
    <property type="term" value="P:protein transport by the Sec complex"/>
    <property type="evidence" value="ECO:0007669"/>
    <property type="project" value="UniProtKB-UniRule"/>
</dbReference>
<dbReference type="SUPFAM" id="SSF82866">
    <property type="entry name" value="Multidrug efflux transporter AcrB transmembrane domain"/>
    <property type="match status" value="1"/>
</dbReference>
<keyword evidence="8 9" id="KW-0472">Membrane</keyword>
<comment type="caution">
    <text evidence="11">The sequence shown here is derived from an EMBL/GenBank/DDBJ whole genome shotgun (WGS) entry which is preliminary data.</text>
</comment>
<feature type="transmembrane region" description="Helical" evidence="9">
    <location>
        <begin position="161"/>
        <end position="183"/>
    </location>
</feature>
<evidence type="ECO:0000313" key="11">
    <source>
        <dbReference type="EMBL" id="OGH68686.1"/>
    </source>
</evidence>
<comment type="similarity">
    <text evidence="9">Belongs to the SecD/SecF family. SecF subfamily.</text>
</comment>
<proteinExistence type="inferred from homology"/>
<keyword evidence="5 9" id="KW-0653">Protein transport</keyword>
<dbReference type="PANTHER" id="PTHR30081">
    <property type="entry name" value="PROTEIN-EXPORT MEMBRANE PROTEIN SEC"/>
    <property type="match status" value="1"/>
</dbReference>
<dbReference type="Pfam" id="PF07549">
    <property type="entry name" value="Sec_GG"/>
    <property type="match status" value="1"/>
</dbReference>
<keyword evidence="3 9" id="KW-1003">Cell membrane</keyword>
<reference evidence="11 12" key="1">
    <citation type="journal article" date="2016" name="Nat. Commun.">
        <title>Thousands of microbial genomes shed light on interconnected biogeochemical processes in an aquifer system.</title>
        <authorList>
            <person name="Anantharaman K."/>
            <person name="Brown C.T."/>
            <person name="Hug L.A."/>
            <person name="Sharon I."/>
            <person name="Castelle C.J."/>
            <person name="Probst A.J."/>
            <person name="Thomas B.C."/>
            <person name="Singh A."/>
            <person name="Wilkins M.J."/>
            <person name="Karaoz U."/>
            <person name="Brodie E.L."/>
            <person name="Williams K.H."/>
            <person name="Hubbard S.S."/>
            <person name="Banfield J.F."/>
        </authorList>
    </citation>
    <scope>NUCLEOTIDE SEQUENCE [LARGE SCALE GENOMIC DNA]</scope>
</reference>
<sequence>MQLPFVKYSKIWFTVSGLLMVGAIGALSLWGLKLGIDFTGGSLVELQFTPNRPSTEEVQASMKEIGLVDNVVQKSGDQAVIIRTRFLDEPDHQKLVSKFTGTYQKGETKVLETRFETIGATVSSQLRNRAFWGLFFVVVAVVLYVAYAFRGISRPVSSWKYGALAIVALIHDILVVVGVFSVLGRFAGVEVDIDFVLALLAVLGFSVTDRIVVYDRIRENVLRKTGQDFAETVNVALNETLMRSINSTFAVLLPLFALYFLGGETIKNFALALLVGMASGAYSSIFVASPLLVFVEKWQRRND</sequence>
<dbReference type="GO" id="GO:0005886">
    <property type="term" value="C:plasma membrane"/>
    <property type="evidence" value="ECO:0007669"/>
    <property type="project" value="UniProtKB-SubCell"/>
</dbReference>
<feature type="transmembrane region" description="Helical" evidence="9">
    <location>
        <begin position="195"/>
        <end position="214"/>
    </location>
</feature>
<evidence type="ECO:0000259" key="10">
    <source>
        <dbReference type="Pfam" id="PF02355"/>
    </source>
</evidence>
<keyword evidence="6 9" id="KW-1133">Transmembrane helix</keyword>
<evidence type="ECO:0000256" key="4">
    <source>
        <dbReference type="ARBA" id="ARBA00022692"/>
    </source>
</evidence>
<dbReference type="InterPro" id="IPR005665">
    <property type="entry name" value="SecF_bac"/>
</dbReference>
<organism evidence="11 12">
    <name type="scientific">Candidatus Magasanikbacteria bacterium RIFCSPHIGHO2_02_FULL_45_10</name>
    <dbReference type="NCBI Taxonomy" id="1798679"/>
    <lineage>
        <taxon>Bacteria</taxon>
        <taxon>Candidatus Magasanikiibacteriota</taxon>
    </lineage>
</organism>
<dbReference type="InterPro" id="IPR022646">
    <property type="entry name" value="SecD/SecF_CS"/>
</dbReference>
<dbReference type="PANTHER" id="PTHR30081:SF8">
    <property type="entry name" value="PROTEIN TRANSLOCASE SUBUNIT SECF"/>
    <property type="match status" value="1"/>
</dbReference>
<feature type="transmembrane region" description="Helical" evidence="9">
    <location>
        <begin position="12"/>
        <end position="32"/>
    </location>
</feature>
<dbReference type="InterPro" id="IPR048634">
    <property type="entry name" value="SecD_SecF_C"/>
</dbReference>
<comment type="subcellular location">
    <subcellularLocation>
        <location evidence="1 9">Cell membrane</location>
        <topology evidence="1 9">Multi-pass membrane protein</topology>
    </subcellularLocation>
</comment>
<dbReference type="HAMAP" id="MF_01464_B">
    <property type="entry name" value="SecF_B"/>
    <property type="match status" value="1"/>
</dbReference>
<feature type="transmembrane region" description="Helical" evidence="9">
    <location>
        <begin position="130"/>
        <end position="149"/>
    </location>
</feature>
<evidence type="ECO:0000313" key="12">
    <source>
        <dbReference type="Proteomes" id="UP000176413"/>
    </source>
</evidence>
<dbReference type="AlphaFoldDB" id="A0A1F6MAM4"/>
<feature type="domain" description="Protein export membrane protein SecD/SecF C-terminal" evidence="10">
    <location>
        <begin position="107"/>
        <end position="297"/>
    </location>
</feature>
<dbReference type="PRINTS" id="PR01755">
    <property type="entry name" value="SECFTRNLCASE"/>
</dbReference>
<dbReference type="Proteomes" id="UP000176413">
    <property type="component" value="Unassembled WGS sequence"/>
</dbReference>
<comment type="subunit">
    <text evidence="9">Forms a complex with SecD. Part of the essential Sec protein translocation apparatus which comprises SecA, SecYEG and auxiliary proteins SecDF. Other proteins may also be involved.</text>
</comment>
<keyword evidence="4 9" id="KW-0812">Transmembrane</keyword>
<dbReference type="NCBIfam" id="TIGR00966">
    <property type="entry name" value="transloc_SecF"/>
    <property type="match status" value="1"/>
</dbReference>
<evidence type="ECO:0000256" key="1">
    <source>
        <dbReference type="ARBA" id="ARBA00004651"/>
    </source>
</evidence>
<evidence type="ECO:0000256" key="8">
    <source>
        <dbReference type="ARBA" id="ARBA00023136"/>
    </source>
</evidence>
<dbReference type="EMBL" id="MFQA01000034">
    <property type="protein sequence ID" value="OGH68686.1"/>
    <property type="molecule type" value="Genomic_DNA"/>
</dbReference>
<dbReference type="InterPro" id="IPR022813">
    <property type="entry name" value="SecD/SecF_arch_bac"/>
</dbReference>
<dbReference type="InterPro" id="IPR022645">
    <property type="entry name" value="SecD/SecF_bac"/>
</dbReference>
<comment type="function">
    <text evidence="9">Part of the Sec protein translocase complex. Interacts with the SecYEG preprotein conducting channel. SecDF uses the proton motive force (PMF) to complete protein translocation after the ATP-dependent function of SecA.</text>
</comment>
<keyword evidence="7 9" id="KW-0811">Translocation</keyword>
<dbReference type="GO" id="GO:0065002">
    <property type="term" value="P:intracellular protein transmembrane transport"/>
    <property type="evidence" value="ECO:0007669"/>
    <property type="project" value="UniProtKB-UniRule"/>
</dbReference>
<dbReference type="GO" id="GO:0006605">
    <property type="term" value="P:protein targeting"/>
    <property type="evidence" value="ECO:0007669"/>
    <property type="project" value="UniProtKB-UniRule"/>
</dbReference>
<accession>A0A1F6MAM4</accession>
<evidence type="ECO:0000256" key="7">
    <source>
        <dbReference type="ARBA" id="ARBA00023010"/>
    </source>
</evidence>
<keyword evidence="2 9" id="KW-0813">Transport</keyword>
<evidence type="ECO:0000256" key="6">
    <source>
        <dbReference type="ARBA" id="ARBA00022989"/>
    </source>
</evidence>
<name>A0A1F6MAM4_9BACT</name>
<evidence type="ECO:0000256" key="2">
    <source>
        <dbReference type="ARBA" id="ARBA00022448"/>
    </source>
</evidence>